<feature type="region of interest" description="Disordered" evidence="17">
    <location>
        <begin position="295"/>
        <end position="329"/>
    </location>
</feature>
<name>A0A0V1BF16_TRISP</name>
<keyword evidence="8" id="KW-0999">Mitochondrion inner membrane</keyword>
<keyword evidence="21" id="KW-1185">Reference proteome</keyword>
<keyword evidence="9" id="KW-0809">Transit peptide</keyword>
<dbReference type="GO" id="GO:0005743">
    <property type="term" value="C:mitochondrial inner membrane"/>
    <property type="evidence" value="ECO:0007669"/>
    <property type="project" value="UniProtKB-SubCell"/>
</dbReference>
<evidence type="ECO:0000256" key="18">
    <source>
        <dbReference type="SAM" id="Phobius"/>
    </source>
</evidence>
<dbReference type="PANTHER" id="PTHR13327:SF0">
    <property type="entry name" value="NADH DEHYDROGENASE [UBIQUINONE] 1 BETA SUBCOMPLEX SUBUNIT 11, MITOCHONDRIAL"/>
    <property type="match status" value="1"/>
</dbReference>
<comment type="similarity">
    <text evidence="3">Belongs to the complex I NDUFB11 subunit family.</text>
</comment>
<sequence>MDKMLAKLNGSGSRALWRACGYEFRNLSMANVLYKSQDDIPDEIKQSPYYRKSRFDWLFGEGYRRPLAADQGGKMCLSISKPLAKSIGQWKLKKISSFTKFLLPAFDCYIRDWLCAAISVRCLPSEGTAAPDNRRQMYHLSLQRRGWLAYGFHPTDEYTDWKRAHAVFFALIGIAFPGLVFVLWYKPDWPLMREWAFREAVLELERRERAGLEPISKDLINPEKVKLVLPSVGFASLELTMGTDEPRKTLFSLTPPQKAVLAIAVVVGCFAIVYPKVVHPTICYMLGWSKPPSKVDSIPPPNERGKFPHIHRGRDKSDFRAQPGPMPPHMGDHMQARGREKSFWYSLLPFYTIGVIAFLIYTLSKMLRTSDGINERSGRNWRKRNGAPPFGLRDLSDAQLKNLHQRLLETETTMQTILKCLEANGDTKTELKEDIQVLAQDTLQNLEKLTATATRHVLNSEENCNDEYCSDNEEMLVLKDLEKALAQFESFSTDYLKMQNSKNPAAVKNQESEAFEKCCDESDNFRNTEIGVTDESKKELLEMLYHVTDCQLTVQHMIGNSECVCVYVSFNSETGSTNNHFGALEAPPQFAFKVFALAAADCAGATVVKVESYSTAKANLRSGSTVETCTFSLFDQSQKLLPVVNIDN</sequence>
<evidence type="ECO:0000259" key="19">
    <source>
        <dbReference type="Pfam" id="PF15361"/>
    </source>
</evidence>
<keyword evidence="11 18" id="KW-1133">Transmembrane helix</keyword>
<evidence type="ECO:0000313" key="21">
    <source>
        <dbReference type="Proteomes" id="UP000054776"/>
    </source>
</evidence>
<dbReference type="InParanoid" id="A0A0V1BF16"/>
<evidence type="ECO:0000256" key="8">
    <source>
        <dbReference type="ARBA" id="ARBA00022792"/>
    </source>
</evidence>
<dbReference type="InterPro" id="IPR019329">
    <property type="entry name" value="NADH_UbQ_OxRdtase_ESSS_su"/>
</dbReference>
<accession>A0A0V1BF16</accession>
<protein>
    <recommendedName>
        <fullName evidence="4">NADH dehydrogenase [ubiquinone] 1 beta subcomplex subunit 11, mitochondrial</fullName>
    </recommendedName>
    <alternativeName>
        <fullName evidence="15">Complex I-ESSS</fullName>
    </alternativeName>
    <alternativeName>
        <fullName evidence="14">NADH-ubiquinone oxidoreductase ESSS subunit</fullName>
    </alternativeName>
</protein>
<organism evidence="20 21">
    <name type="scientific">Trichinella spiralis</name>
    <name type="common">Trichina worm</name>
    <dbReference type="NCBI Taxonomy" id="6334"/>
    <lineage>
        <taxon>Eukaryota</taxon>
        <taxon>Metazoa</taxon>
        <taxon>Ecdysozoa</taxon>
        <taxon>Nematoda</taxon>
        <taxon>Enoplea</taxon>
        <taxon>Dorylaimia</taxon>
        <taxon>Trichinellida</taxon>
        <taxon>Trichinellidae</taxon>
        <taxon>Trichinella</taxon>
    </lineage>
</organism>
<keyword evidence="13 18" id="KW-0472">Membrane</keyword>
<gene>
    <name evidence="20" type="primary">ric-3</name>
    <name evidence="20" type="ORF">T01_15575</name>
</gene>
<evidence type="ECO:0000256" key="11">
    <source>
        <dbReference type="ARBA" id="ARBA00022989"/>
    </source>
</evidence>
<feature type="domain" description="Resistance to inhibitors of cholinesterase protein 3 N-terminal" evidence="19">
    <location>
        <begin position="266"/>
        <end position="419"/>
    </location>
</feature>
<feature type="transmembrane region" description="Helical" evidence="18">
    <location>
        <begin position="343"/>
        <end position="363"/>
    </location>
</feature>
<evidence type="ECO:0000256" key="7">
    <source>
        <dbReference type="ARBA" id="ARBA00022692"/>
    </source>
</evidence>
<evidence type="ECO:0000256" key="4">
    <source>
        <dbReference type="ARBA" id="ARBA00018632"/>
    </source>
</evidence>
<dbReference type="PANTHER" id="PTHR13327">
    <property type="entry name" value="NADH-UBIQUINONE OXIDOREDUCTASE ESSS SUBUNIT, MITOCHONDRIAL PRECURSOR"/>
    <property type="match status" value="1"/>
</dbReference>
<dbReference type="Pfam" id="PF15361">
    <property type="entry name" value="RIC3"/>
    <property type="match status" value="1"/>
</dbReference>
<dbReference type="EMBL" id="JYDH01000053">
    <property type="protein sequence ID" value="KRY35489.1"/>
    <property type="molecule type" value="Genomic_DNA"/>
</dbReference>
<evidence type="ECO:0000256" key="15">
    <source>
        <dbReference type="ARBA" id="ARBA00031387"/>
    </source>
</evidence>
<dbReference type="OrthoDB" id="5917019at2759"/>
<evidence type="ECO:0000256" key="6">
    <source>
        <dbReference type="ARBA" id="ARBA00022660"/>
    </source>
</evidence>
<comment type="caution">
    <text evidence="20">The sequence shown here is derived from an EMBL/GenBank/DDBJ whole genome shotgun (WGS) entry which is preliminary data.</text>
</comment>
<evidence type="ECO:0000313" key="20">
    <source>
        <dbReference type="EMBL" id="KRY35489.1"/>
    </source>
</evidence>
<evidence type="ECO:0000256" key="9">
    <source>
        <dbReference type="ARBA" id="ARBA00022946"/>
    </source>
</evidence>
<evidence type="ECO:0000256" key="10">
    <source>
        <dbReference type="ARBA" id="ARBA00022982"/>
    </source>
</evidence>
<evidence type="ECO:0000256" key="5">
    <source>
        <dbReference type="ARBA" id="ARBA00022448"/>
    </source>
</evidence>
<reference evidence="20 21" key="1">
    <citation type="submission" date="2015-01" db="EMBL/GenBank/DDBJ databases">
        <title>Evolution of Trichinella species and genotypes.</title>
        <authorList>
            <person name="Korhonen P.K."/>
            <person name="Edoardo P."/>
            <person name="Giuseppe L.R."/>
            <person name="Gasser R.B."/>
        </authorList>
    </citation>
    <scope>NUCLEOTIDE SEQUENCE [LARGE SCALE GENOMIC DNA]</scope>
    <source>
        <strain evidence="20">ISS3</strain>
    </source>
</reference>
<keyword evidence="7 18" id="KW-0812">Transmembrane</keyword>
<keyword evidence="10" id="KW-0249">Electron transport</keyword>
<evidence type="ECO:0000256" key="1">
    <source>
        <dbReference type="ARBA" id="ARBA00003195"/>
    </source>
</evidence>
<evidence type="ECO:0000256" key="12">
    <source>
        <dbReference type="ARBA" id="ARBA00023128"/>
    </source>
</evidence>
<dbReference type="AlphaFoldDB" id="A0A0V1BF16"/>
<feature type="transmembrane region" description="Helical" evidence="18">
    <location>
        <begin position="259"/>
        <end position="278"/>
    </location>
</feature>
<dbReference type="InterPro" id="IPR032763">
    <property type="entry name" value="RIC3_N"/>
</dbReference>
<evidence type="ECO:0000256" key="13">
    <source>
        <dbReference type="ARBA" id="ARBA00023136"/>
    </source>
</evidence>
<evidence type="ECO:0000256" key="16">
    <source>
        <dbReference type="ARBA" id="ARBA00046528"/>
    </source>
</evidence>
<keyword evidence="5" id="KW-0813">Transport</keyword>
<keyword evidence="6" id="KW-0679">Respiratory chain</keyword>
<proteinExistence type="inferred from homology"/>
<dbReference type="Proteomes" id="UP000054776">
    <property type="component" value="Unassembled WGS sequence"/>
</dbReference>
<comment type="subunit">
    <text evidence="16">Complex I is composed of 45 different subunits. Interacts with BCAP31.</text>
</comment>
<feature type="transmembrane region" description="Helical" evidence="18">
    <location>
        <begin position="166"/>
        <end position="185"/>
    </location>
</feature>
<dbReference type="STRING" id="6334.A0A0V1BF16"/>
<evidence type="ECO:0000256" key="2">
    <source>
        <dbReference type="ARBA" id="ARBA00004434"/>
    </source>
</evidence>
<comment type="function">
    <text evidence="1">Accessory subunit of the mitochondrial membrane respiratory chain NADH dehydrogenase (Complex I), that is believed not to be involved in catalysis. Complex I functions in the transfer of electrons from NADH to the respiratory chain. The immediate electron acceptor for the enzyme is believed to be ubiquinone.</text>
</comment>
<keyword evidence="12" id="KW-0496">Mitochondrion</keyword>
<evidence type="ECO:0000256" key="17">
    <source>
        <dbReference type="SAM" id="MobiDB-lite"/>
    </source>
</evidence>
<dbReference type="Pfam" id="PF10183">
    <property type="entry name" value="ESSS"/>
    <property type="match status" value="1"/>
</dbReference>
<evidence type="ECO:0000256" key="14">
    <source>
        <dbReference type="ARBA" id="ARBA00030753"/>
    </source>
</evidence>
<evidence type="ECO:0000256" key="3">
    <source>
        <dbReference type="ARBA" id="ARBA00008915"/>
    </source>
</evidence>
<comment type="subcellular location">
    <subcellularLocation>
        <location evidence="2">Mitochondrion inner membrane</location>
        <topology evidence="2">Single-pass membrane protein</topology>
    </subcellularLocation>
</comment>